<dbReference type="GO" id="GO:0019545">
    <property type="term" value="P:L-arginine catabolic process to succinate"/>
    <property type="evidence" value="ECO:0007669"/>
    <property type="project" value="UniProtKB-UniRule"/>
</dbReference>
<name>A4BQG6_9GAMM</name>
<dbReference type="PANTHER" id="PTHR30420:SF2">
    <property type="entry name" value="N-SUCCINYLARGININE DIHYDROLASE"/>
    <property type="match status" value="1"/>
</dbReference>
<feature type="binding site" evidence="3">
    <location>
        <begin position="137"/>
        <end position="138"/>
    </location>
    <ligand>
        <name>substrate</name>
    </ligand>
</feature>
<keyword evidence="2 3" id="KW-0378">Hydrolase</keyword>
<feature type="binding site" evidence="3">
    <location>
        <position position="251"/>
    </location>
    <ligand>
        <name>substrate</name>
    </ligand>
</feature>
<feature type="binding site" evidence="3">
    <location>
        <position position="213"/>
    </location>
    <ligand>
        <name>substrate</name>
    </ligand>
</feature>
<feature type="binding site" evidence="3">
    <location>
        <position position="362"/>
    </location>
    <ligand>
        <name>substrate</name>
    </ligand>
</feature>
<protein>
    <recommendedName>
        <fullName evidence="3 4">N-succinylarginine dihydrolase</fullName>
        <ecNumber evidence="3 4">3.5.3.23</ecNumber>
    </recommendedName>
</protein>
<comment type="subunit">
    <text evidence="3">Homodimer.</text>
</comment>
<dbReference type="Gene3D" id="3.75.10.20">
    <property type="entry name" value="Succinylarginine dihydrolase"/>
    <property type="match status" value="1"/>
</dbReference>
<feature type="active site" description="Nucleophile" evidence="3">
    <location>
        <position position="368"/>
    </location>
</feature>
<dbReference type="NCBIfam" id="NF009789">
    <property type="entry name" value="PRK13281.1"/>
    <property type="match status" value="1"/>
</dbReference>
<keyword evidence="1 3" id="KW-0056">Arginine metabolism</keyword>
<evidence type="ECO:0000256" key="2">
    <source>
        <dbReference type="ARBA" id="ARBA00022801"/>
    </source>
</evidence>
<dbReference type="UniPathway" id="UPA00185">
    <property type="reaction ID" value="UER00280"/>
</dbReference>
<evidence type="ECO:0000256" key="1">
    <source>
        <dbReference type="ARBA" id="ARBA00022503"/>
    </source>
</evidence>
<dbReference type="AlphaFoldDB" id="A4BQG6"/>
<dbReference type="Proteomes" id="UP000003374">
    <property type="component" value="Unassembled WGS sequence"/>
</dbReference>
<dbReference type="InterPro" id="IPR007079">
    <property type="entry name" value="SuccinylArg_d-Hdrlase_AstB"/>
</dbReference>
<feature type="active site" evidence="3">
    <location>
        <position position="249"/>
    </location>
</feature>
<evidence type="ECO:0000313" key="5">
    <source>
        <dbReference type="EMBL" id="EAR21816.1"/>
    </source>
</evidence>
<comment type="catalytic activity">
    <reaction evidence="3">
        <text>N(2)-succinyl-L-arginine + 2 H2O + 2 H(+) = N(2)-succinyl-L-ornithine + 2 NH4(+) + CO2</text>
        <dbReference type="Rhea" id="RHEA:19533"/>
        <dbReference type="ChEBI" id="CHEBI:15377"/>
        <dbReference type="ChEBI" id="CHEBI:15378"/>
        <dbReference type="ChEBI" id="CHEBI:16526"/>
        <dbReference type="ChEBI" id="CHEBI:28938"/>
        <dbReference type="ChEBI" id="CHEBI:58241"/>
        <dbReference type="ChEBI" id="CHEBI:58514"/>
        <dbReference type="EC" id="3.5.3.23"/>
    </reaction>
</comment>
<reference evidence="5 6" key="1">
    <citation type="submission" date="2006-02" db="EMBL/GenBank/DDBJ databases">
        <authorList>
            <person name="Waterbury J."/>
            <person name="Ferriera S."/>
            <person name="Johnson J."/>
            <person name="Kravitz S."/>
            <person name="Halpern A."/>
            <person name="Remington K."/>
            <person name="Beeson K."/>
            <person name="Tran B."/>
            <person name="Rogers Y.-H."/>
            <person name="Friedman R."/>
            <person name="Venter J.C."/>
        </authorList>
    </citation>
    <scope>NUCLEOTIDE SEQUENCE [LARGE SCALE GENOMIC DNA]</scope>
    <source>
        <strain evidence="5 6">Nb-231</strain>
    </source>
</reference>
<accession>A4BQG6</accession>
<dbReference type="STRING" id="314278.NB231_05496"/>
<dbReference type="OrthoDB" id="248552at2"/>
<evidence type="ECO:0000256" key="3">
    <source>
        <dbReference type="HAMAP-Rule" id="MF_01172"/>
    </source>
</evidence>
<dbReference type="GO" id="GO:0019544">
    <property type="term" value="P:L-arginine catabolic process to L-glutamate"/>
    <property type="evidence" value="ECO:0007669"/>
    <property type="project" value="UniProtKB-UniRule"/>
</dbReference>
<keyword evidence="6" id="KW-1185">Reference proteome</keyword>
<dbReference type="GO" id="GO:0009015">
    <property type="term" value="F:N-succinylarginine dihydrolase activity"/>
    <property type="evidence" value="ECO:0007669"/>
    <property type="project" value="UniProtKB-UniRule"/>
</dbReference>
<feature type="binding site" evidence="3">
    <location>
        <begin position="19"/>
        <end position="28"/>
    </location>
    <ligand>
        <name>substrate</name>
    </ligand>
</feature>
<dbReference type="EMBL" id="AAOF01000005">
    <property type="protein sequence ID" value="EAR21816.1"/>
    <property type="molecule type" value="Genomic_DNA"/>
</dbReference>
<comment type="caution">
    <text evidence="5">The sequence shown here is derived from an EMBL/GenBank/DDBJ whole genome shotgun (WGS) entry which is preliminary data.</text>
</comment>
<proteinExistence type="inferred from homology"/>
<dbReference type="PANTHER" id="PTHR30420">
    <property type="entry name" value="N-SUCCINYLARGININE DIHYDROLASE"/>
    <property type="match status" value="1"/>
</dbReference>
<comment type="similarity">
    <text evidence="3">Belongs to the succinylarginine dihydrolase family.</text>
</comment>
<dbReference type="HAMAP" id="MF_01172">
    <property type="entry name" value="AstB"/>
    <property type="match status" value="1"/>
</dbReference>
<evidence type="ECO:0000256" key="4">
    <source>
        <dbReference type="NCBIfam" id="TIGR03241"/>
    </source>
</evidence>
<evidence type="ECO:0000313" key="6">
    <source>
        <dbReference type="Proteomes" id="UP000003374"/>
    </source>
</evidence>
<sequence>MSAVEVNFDGLVGTTHNYAGLSLGNLASQRSAGAMSNPRAAAQQGLRKMKTLHDLGLRQAVLPPHERPAIDVLRRLGFGGSDGAVLGGAARAAPELLAACCSASSMWAANAATVSPSADTADGRVHLTPANLINGLHRAIEPPTTARVLRAIFADEAHFAHHAPLPAVEPFGDEGAANHTRLCPEYGAAGLELFVYGRSTRAAGPTPRRYPARQTLEASQAVARLHGLDPQRCVFVQQNPALIDAGVFHNDVIAVGNAQVLLQHEQAFLDSAVVHRQLQRVFGEPPVCFIVVPAVRISVAQAVDSYLFNSQLVTLPAGDMALVVPEECRRSPPVWGWLGELLEQQTPIRRVLVSDVRQSMRNGGGPACLRLRVVLTATELAAVNADVFLDESLFAALSAWIDRHYRDRLTAAELADPALLGESRTALDELTRILRLGPIYPFQLYGA</sequence>
<dbReference type="Pfam" id="PF04996">
    <property type="entry name" value="AstB"/>
    <property type="match status" value="1"/>
</dbReference>
<dbReference type="eggNOG" id="COG3724">
    <property type="taxonomic scope" value="Bacteria"/>
</dbReference>
<gene>
    <name evidence="3" type="primary">astB</name>
    <name evidence="5" type="ORF">NB231_05496</name>
</gene>
<dbReference type="HOGENOM" id="CLU_053835_0_0_6"/>
<dbReference type="EC" id="3.5.3.23" evidence="3 4"/>
<feature type="binding site" evidence="3">
    <location>
        <position position="110"/>
    </location>
    <ligand>
        <name>substrate</name>
    </ligand>
</feature>
<dbReference type="SUPFAM" id="SSF55909">
    <property type="entry name" value="Pentein"/>
    <property type="match status" value="1"/>
</dbReference>
<comment type="function">
    <text evidence="3">Catalyzes the hydrolysis of N(2)-succinylarginine into N(2)-succinylornithine, ammonia and CO(2).</text>
</comment>
<organism evidence="5 6">
    <name type="scientific">Nitrococcus mobilis Nb-231</name>
    <dbReference type="NCBI Taxonomy" id="314278"/>
    <lineage>
        <taxon>Bacteria</taxon>
        <taxon>Pseudomonadati</taxon>
        <taxon>Pseudomonadota</taxon>
        <taxon>Gammaproteobacteria</taxon>
        <taxon>Chromatiales</taxon>
        <taxon>Ectothiorhodospiraceae</taxon>
        <taxon>Nitrococcus</taxon>
    </lineage>
</organism>
<dbReference type="NCBIfam" id="TIGR03241">
    <property type="entry name" value="arg_catab_astB"/>
    <property type="match status" value="1"/>
</dbReference>
<comment type="pathway">
    <text evidence="3">Amino-acid degradation; L-arginine degradation via AST pathway; L-glutamate and succinate from L-arginine: step 2/5.</text>
</comment>
<dbReference type="RefSeq" id="WP_005000384.1">
    <property type="nucleotide sequence ID" value="NZ_CH672427.1"/>
</dbReference>
<feature type="active site" evidence="3">
    <location>
        <position position="174"/>
    </location>
</feature>
<dbReference type="InterPro" id="IPR037031">
    <property type="entry name" value="AstB_sf"/>
</dbReference>